<dbReference type="OrthoDB" id="331580at2"/>
<reference evidence="1" key="1">
    <citation type="journal article" date="2019" name="PLoS Negl. Trop. Dis.">
        <title>Revisiting the worldwide diversity of Leptospira species in the environment.</title>
        <authorList>
            <person name="Vincent A.T."/>
            <person name="Schiettekatte O."/>
            <person name="Bourhy P."/>
            <person name="Veyrier F.J."/>
            <person name="Picardeau M."/>
        </authorList>
    </citation>
    <scope>NUCLEOTIDE SEQUENCE [LARGE SCALE GENOMIC DNA]</scope>
    <source>
        <strain evidence="1">SSW15</strain>
    </source>
</reference>
<proteinExistence type="predicted"/>
<dbReference type="AlphaFoldDB" id="A0A4R9GIC6"/>
<comment type="caution">
    <text evidence="1">The sequence shown here is derived from an EMBL/GenBank/DDBJ whole genome shotgun (WGS) entry which is preliminary data.</text>
</comment>
<evidence type="ECO:0000313" key="1">
    <source>
        <dbReference type="EMBL" id="TGK12359.1"/>
    </source>
</evidence>
<sequence>MQEFSPQSDLAHRFRNYVILLDRLLREVEEELQENRAARNEWSEWNRNWKKVWLYPSEENRQLREIVSVKYRNRLP</sequence>
<dbReference type="EMBL" id="RQET01000004">
    <property type="protein sequence ID" value="TGK12359.1"/>
    <property type="molecule type" value="Genomic_DNA"/>
</dbReference>
<organism evidence="1 2">
    <name type="scientific">Leptospira fletcheri</name>
    <dbReference type="NCBI Taxonomy" id="2484981"/>
    <lineage>
        <taxon>Bacteria</taxon>
        <taxon>Pseudomonadati</taxon>
        <taxon>Spirochaetota</taxon>
        <taxon>Spirochaetia</taxon>
        <taxon>Leptospirales</taxon>
        <taxon>Leptospiraceae</taxon>
        <taxon>Leptospira</taxon>
    </lineage>
</organism>
<gene>
    <name evidence="1" type="ORF">EHO60_08900</name>
</gene>
<accession>A0A4R9GIC6</accession>
<keyword evidence="2" id="KW-1185">Reference proteome</keyword>
<dbReference type="RefSeq" id="WP_135767757.1">
    <property type="nucleotide sequence ID" value="NZ_RQET01000004.1"/>
</dbReference>
<evidence type="ECO:0000313" key="2">
    <source>
        <dbReference type="Proteomes" id="UP000298458"/>
    </source>
</evidence>
<dbReference type="Proteomes" id="UP000298458">
    <property type="component" value="Unassembled WGS sequence"/>
</dbReference>
<name>A0A4R9GIC6_9LEPT</name>
<protein>
    <submittedName>
        <fullName evidence="1">Uncharacterized protein</fullName>
    </submittedName>
</protein>